<accession>A0A6G0RZS1</accession>
<dbReference type="Proteomes" id="UP000486351">
    <property type="component" value="Unassembled WGS sequence"/>
</dbReference>
<reference evidence="2 3" key="1">
    <citation type="submission" date="2018-09" db="EMBL/GenBank/DDBJ databases">
        <title>Genomic investigation of the strawberry pathogen Phytophthora fragariae indicates pathogenicity is determined by transcriptional variation in three key races.</title>
        <authorList>
            <person name="Adams T.M."/>
            <person name="Armitage A.D."/>
            <person name="Sobczyk M.K."/>
            <person name="Bates H.J."/>
            <person name="Dunwell J.M."/>
            <person name="Nellist C.F."/>
            <person name="Harrison R.J."/>
        </authorList>
    </citation>
    <scope>NUCLEOTIDE SEQUENCE [LARGE SCALE GENOMIC DNA]</scope>
    <source>
        <strain evidence="2 3">NOV-77</strain>
    </source>
</reference>
<dbReference type="AlphaFoldDB" id="A0A6G0RZS1"/>
<gene>
    <name evidence="2" type="ORF">PF008_g8937</name>
</gene>
<name>A0A6G0RZS1_9STRA</name>
<organism evidence="2 3">
    <name type="scientific">Phytophthora fragariae</name>
    <dbReference type="NCBI Taxonomy" id="53985"/>
    <lineage>
        <taxon>Eukaryota</taxon>
        <taxon>Sar</taxon>
        <taxon>Stramenopiles</taxon>
        <taxon>Oomycota</taxon>
        <taxon>Peronosporomycetes</taxon>
        <taxon>Peronosporales</taxon>
        <taxon>Peronosporaceae</taxon>
        <taxon>Phytophthora</taxon>
    </lineage>
</organism>
<evidence type="ECO:0000256" key="1">
    <source>
        <dbReference type="SAM" id="MobiDB-lite"/>
    </source>
</evidence>
<evidence type="ECO:0000313" key="2">
    <source>
        <dbReference type="EMBL" id="KAE9345038.1"/>
    </source>
</evidence>
<evidence type="ECO:0000313" key="3">
    <source>
        <dbReference type="Proteomes" id="UP000486351"/>
    </source>
</evidence>
<sequence>MLALLDEREVERRAEYAEFPRQPPSGDDADAQDAPCPGIGSWYNEGGAEAVRRLTNFSPREFNHLWGSVCPHVTR</sequence>
<protein>
    <submittedName>
        <fullName evidence="2">Uncharacterized protein</fullName>
    </submittedName>
</protein>
<feature type="region of interest" description="Disordered" evidence="1">
    <location>
        <begin position="13"/>
        <end position="41"/>
    </location>
</feature>
<dbReference type="EMBL" id="QXFY01000413">
    <property type="protein sequence ID" value="KAE9345038.1"/>
    <property type="molecule type" value="Genomic_DNA"/>
</dbReference>
<comment type="caution">
    <text evidence="2">The sequence shown here is derived from an EMBL/GenBank/DDBJ whole genome shotgun (WGS) entry which is preliminary data.</text>
</comment>
<proteinExistence type="predicted"/>